<evidence type="ECO:0000259" key="4">
    <source>
        <dbReference type="Pfam" id="PF01814"/>
    </source>
</evidence>
<dbReference type="NCBIfam" id="NF033749">
    <property type="entry name" value="bact_hemeryth"/>
    <property type="match status" value="1"/>
</dbReference>
<keyword evidence="6" id="KW-1185">Reference proteome</keyword>
<dbReference type="KEGG" id="tsq:D3A95_02860"/>
<name>A0A3B7MC62_9CYAN</name>
<keyword evidence="2" id="KW-0479">Metal-binding</keyword>
<accession>A0A3B7MC62</accession>
<dbReference type="InterPro" id="IPR050669">
    <property type="entry name" value="Hemerythrin"/>
</dbReference>
<organism evidence="5 6">
    <name type="scientific">Thermosynechococcus sichuanensis E542</name>
    <dbReference type="NCBI Taxonomy" id="2016101"/>
    <lineage>
        <taxon>Bacteria</taxon>
        <taxon>Bacillati</taxon>
        <taxon>Cyanobacteriota</taxon>
        <taxon>Cyanophyceae</taxon>
        <taxon>Acaryochloridales</taxon>
        <taxon>Thermosynechococcaceae</taxon>
        <taxon>Thermosynechococcus</taxon>
        <taxon>Thermosynechococcus sichuanensis</taxon>
    </lineage>
</organism>
<dbReference type="PANTHER" id="PTHR37164">
    <property type="entry name" value="BACTERIOHEMERYTHRIN"/>
    <property type="match status" value="1"/>
</dbReference>
<dbReference type="Proteomes" id="UP000261812">
    <property type="component" value="Chromosome"/>
</dbReference>
<dbReference type="GO" id="GO:0046872">
    <property type="term" value="F:metal ion binding"/>
    <property type="evidence" value="ECO:0007669"/>
    <property type="project" value="UniProtKB-KW"/>
</dbReference>
<dbReference type="RefSeq" id="WP_181496155.1">
    <property type="nucleotide sequence ID" value="NZ_CP032152.1"/>
</dbReference>
<dbReference type="PANTHER" id="PTHR37164:SF1">
    <property type="entry name" value="BACTERIOHEMERYTHRIN"/>
    <property type="match status" value="1"/>
</dbReference>
<evidence type="ECO:0000256" key="3">
    <source>
        <dbReference type="ARBA" id="ARBA00023004"/>
    </source>
</evidence>
<dbReference type="CDD" id="cd12107">
    <property type="entry name" value="Hemerythrin"/>
    <property type="match status" value="1"/>
</dbReference>
<comment type="similarity">
    <text evidence="1">Belongs to the hemerythrin family.</text>
</comment>
<gene>
    <name evidence="5" type="ORF">D3A95_02860</name>
</gene>
<keyword evidence="3" id="KW-0408">Iron</keyword>
<dbReference type="NCBIfam" id="TIGR02481">
    <property type="entry name" value="hemeryth_dom"/>
    <property type="match status" value="1"/>
</dbReference>
<dbReference type="AlphaFoldDB" id="A0A3B7MC62"/>
<evidence type="ECO:0000256" key="1">
    <source>
        <dbReference type="ARBA" id="ARBA00010587"/>
    </source>
</evidence>
<dbReference type="InterPro" id="IPR012312">
    <property type="entry name" value="Hemerythrin-like"/>
</dbReference>
<feature type="domain" description="Hemerythrin-like" evidence="4">
    <location>
        <begin position="14"/>
        <end position="129"/>
    </location>
</feature>
<dbReference type="InterPro" id="IPR012827">
    <property type="entry name" value="Hemerythrin_metal-bd"/>
</dbReference>
<reference evidence="6" key="1">
    <citation type="submission" date="2018-09" db="EMBL/GenBank/DDBJ databases">
        <title>Complete genome sequence of thermophilic cyanobacteria strain Thermosynechococcus elongatus PKUAC-SCTE542.</title>
        <authorList>
            <person name="Liang Y."/>
            <person name="Tang J."/>
            <person name="Daroch M."/>
        </authorList>
    </citation>
    <scope>NUCLEOTIDE SEQUENCE [LARGE SCALE GENOMIC DNA]</scope>
    <source>
        <strain evidence="6">E542</strain>
    </source>
</reference>
<evidence type="ECO:0000256" key="2">
    <source>
        <dbReference type="ARBA" id="ARBA00022723"/>
    </source>
</evidence>
<protein>
    <submittedName>
        <fullName evidence="5">Hemerythrin family protein</fullName>
    </submittedName>
</protein>
<sequence length="136" mass="15972">MIQRFEWTDRLSTGVPMIDIQHKELVAAINDLADAIEQGRGASRIKQLIVFMKYYAEWHFENEESCANKYQCPLAEVNHRAHEQFIQLFEELQQQYRHSQADESVAVMIHGKLADWLVNHIMKIDKEIGQHICAHR</sequence>
<dbReference type="EMBL" id="CP032152">
    <property type="protein sequence ID" value="AXY67462.1"/>
    <property type="molecule type" value="Genomic_DNA"/>
</dbReference>
<evidence type="ECO:0000313" key="5">
    <source>
        <dbReference type="EMBL" id="AXY67462.1"/>
    </source>
</evidence>
<proteinExistence type="inferred from homology"/>
<dbReference type="Pfam" id="PF01814">
    <property type="entry name" value="Hemerythrin"/>
    <property type="match status" value="1"/>
</dbReference>
<dbReference type="InterPro" id="IPR035938">
    <property type="entry name" value="Hemerythrin-like_sf"/>
</dbReference>
<dbReference type="SUPFAM" id="SSF47188">
    <property type="entry name" value="Hemerythrin-like"/>
    <property type="match status" value="1"/>
</dbReference>
<dbReference type="Gene3D" id="1.20.120.50">
    <property type="entry name" value="Hemerythrin-like"/>
    <property type="match status" value="1"/>
</dbReference>
<evidence type="ECO:0000313" key="6">
    <source>
        <dbReference type="Proteomes" id="UP000261812"/>
    </source>
</evidence>